<dbReference type="Proteomes" id="UP000015100">
    <property type="component" value="Unassembled WGS sequence"/>
</dbReference>
<sequence length="699" mass="80320">MVSNPAHRGLVLTCVSVVIKVARGYTIFFEEHNLPARNFQTFSFVDSRPETCYQLTTTYPLPDITAVGVINGQEAGNFGSRYRYQGEVADNLRAVALYKGDYNYDCTGTPDVIIRFHDVDERNSLQVVDLNALDPSLAGRYRFWRPIDPDDQDWMSYVVPDERPGYISAVDQRTGMMDPIYVTPDDTPIMIVENFNSYDQARFALMGRYEWNDTRVQREIRLLRHQRDPNRNRYRSDAPETPSELSQWGTEEQADVQDEIYNPLEPAVRSRPAIQNPTGSNSNQMLPWAFRPIPSDDVPANLGEAVDSEYEDEFYEPSNFRIEIDPEAVDWHEEGEYPREPDMPGVPLQGTRQDMYRGIQPDEIPAAAARGFEDEELDNIRIDLMQEDMGFVDGRDEWTESETDYTDTEDELISDLDRQYPSSSLSFESPGRSQDAWDPQPLLNVRPAGIDVGVQVDEFSAPVDGPRRLRIRPVEDENRELPHVLPFYIPRARRPVQAVQGRRPVQDVTRDMEDAIDNSNLDSIQSYLRSVGTSYNMIDLTTMDLIAAMGQGLPYGSPEWENFLSQLQQSREDMQRREQWQRLYAPYGNLKFDDNTAQSMVELGQLYNVWQQQARELGDVLLNMDLDNVEPMDPSVARTLTPEDISGLPAEELLSYYLALDPERLTELRYRQLARAQQIMQELEQANLRGPELPRPTDF</sequence>
<dbReference type="EMBL" id="AQGS01000810">
    <property type="protein sequence ID" value="EPS36978.1"/>
    <property type="molecule type" value="Genomic_DNA"/>
</dbReference>
<evidence type="ECO:0000256" key="1">
    <source>
        <dbReference type="SAM" id="MobiDB-lite"/>
    </source>
</evidence>
<comment type="caution">
    <text evidence="2">The sequence shown here is derived from an EMBL/GenBank/DDBJ whole genome shotgun (WGS) entry which is preliminary data.</text>
</comment>
<gene>
    <name evidence="2" type="ORF">H072_9449</name>
</gene>
<proteinExistence type="predicted"/>
<feature type="region of interest" description="Disordered" evidence="1">
    <location>
        <begin position="230"/>
        <end position="250"/>
    </location>
</feature>
<reference evidence="2 3" key="1">
    <citation type="journal article" date="2013" name="PLoS Genet.">
        <title>Genomic mechanisms accounting for the adaptation to parasitism in nematode-trapping fungi.</title>
        <authorList>
            <person name="Meerupati T."/>
            <person name="Andersson K.M."/>
            <person name="Friman E."/>
            <person name="Kumar D."/>
            <person name="Tunlid A."/>
            <person name="Ahren D."/>
        </authorList>
    </citation>
    <scope>NUCLEOTIDE SEQUENCE [LARGE SCALE GENOMIC DNA]</scope>
    <source>
        <strain evidence="2 3">CBS 200.50</strain>
    </source>
</reference>
<name>S8BCP7_DACHA</name>
<organism evidence="2 3">
    <name type="scientific">Dactylellina haptotyla (strain CBS 200.50)</name>
    <name type="common">Nematode-trapping fungus</name>
    <name type="synonym">Monacrosporium haptotylum</name>
    <dbReference type="NCBI Taxonomy" id="1284197"/>
    <lineage>
        <taxon>Eukaryota</taxon>
        <taxon>Fungi</taxon>
        <taxon>Dikarya</taxon>
        <taxon>Ascomycota</taxon>
        <taxon>Pezizomycotina</taxon>
        <taxon>Orbiliomycetes</taxon>
        <taxon>Orbiliales</taxon>
        <taxon>Orbiliaceae</taxon>
        <taxon>Dactylellina</taxon>
    </lineage>
</organism>
<dbReference type="HOGENOM" id="CLU_394319_0_0_1"/>
<reference evidence="3" key="2">
    <citation type="submission" date="2013-04" db="EMBL/GenBank/DDBJ databases">
        <title>Genomic mechanisms accounting for the adaptation to parasitism in nematode-trapping fungi.</title>
        <authorList>
            <person name="Ahren D.G."/>
        </authorList>
    </citation>
    <scope>NUCLEOTIDE SEQUENCE [LARGE SCALE GENOMIC DNA]</scope>
    <source>
        <strain evidence="3">CBS 200.50</strain>
    </source>
</reference>
<keyword evidence="3" id="KW-1185">Reference proteome</keyword>
<feature type="region of interest" description="Disordered" evidence="1">
    <location>
        <begin position="420"/>
        <end position="439"/>
    </location>
</feature>
<protein>
    <submittedName>
        <fullName evidence="2">Uncharacterized protein</fullName>
    </submittedName>
</protein>
<dbReference type="OMA" id="WHEEGEY"/>
<evidence type="ECO:0000313" key="2">
    <source>
        <dbReference type="EMBL" id="EPS36978.1"/>
    </source>
</evidence>
<dbReference type="AlphaFoldDB" id="S8BCP7"/>
<evidence type="ECO:0000313" key="3">
    <source>
        <dbReference type="Proteomes" id="UP000015100"/>
    </source>
</evidence>
<accession>S8BCP7</accession>
<dbReference type="OrthoDB" id="5349797at2759"/>